<dbReference type="GO" id="GO:0006897">
    <property type="term" value="P:endocytosis"/>
    <property type="evidence" value="ECO:0007669"/>
    <property type="project" value="TreeGrafter"/>
</dbReference>
<protein>
    <submittedName>
        <fullName evidence="5">Epidermal growth factor receptor substrate 15-like 1</fullName>
    </submittedName>
</protein>
<dbReference type="InParanoid" id="A0A1C7N442"/>
<dbReference type="GO" id="GO:0005737">
    <property type="term" value="C:cytoplasm"/>
    <property type="evidence" value="ECO:0007669"/>
    <property type="project" value="TreeGrafter"/>
</dbReference>
<dbReference type="PROSITE" id="PS50031">
    <property type="entry name" value="EH"/>
    <property type="match status" value="3"/>
</dbReference>
<dbReference type="InterPro" id="IPR000261">
    <property type="entry name" value="EH_dom"/>
</dbReference>
<dbReference type="CDD" id="cd00052">
    <property type="entry name" value="EH"/>
    <property type="match status" value="2"/>
</dbReference>
<feature type="domain" description="EH" evidence="3">
    <location>
        <begin position="76"/>
        <end position="166"/>
    </location>
</feature>
<sequence length="497" mass="55417">MTFFSDSGIPVSFLEEIWQTVDQDAKGILTELQFYKALKLIACAQHGVEASEDILSTRVPLPQFQNTHITPMTSSERQSYIQLFESCQPIDGLVSPQQVREVFQQSGLPAETLGKIWLLADTRHSGSLNKTEFIIAMHYISRLIKDPNLMLPTSLPSQVYAEATGNFSHTIRQRSLYSPRIQPTSPHLSQHQSPVMNKAISSPLSQSSVVLSPNMHQIPSTALSGSASFIDPYEKSRYMTYFEQLDSDNNGFIEADEAVYFFNHSGLPNSDLGMIWEIADKRHLGKLDLHDFCVAMHLIEMRKKGKSIEQYLNQLSVTSNLLEQQLTEIRHQIKAETERVQSIQMQQQVESKAVQDLEDQIAKVKQELEEAKTKVEELEVNKLRSHTATVLSSPTVSSSTPALSFTMSPRSETGSSIFDSFAGFNKANTTLSPYMGQSKKPVKSNDPFDLSAFDALSVKPIQSGSSIKDDLASLFAPVPSNTSKPTNTHSDFDSIFL</sequence>
<dbReference type="Proteomes" id="UP000093000">
    <property type="component" value="Unassembled WGS sequence"/>
</dbReference>
<dbReference type="PANTHER" id="PTHR11216">
    <property type="entry name" value="EH DOMAIN"/>
    <property type="match status" value="1"/>
</dbReference>
<comment type="caution">
    <text evidence="5">The sequence shown here is derived from an EMBL/GenBank/DDBJ whole genome shotgun (WGS) entry which is preliminary data.</text>
</comment>
<evidence type="ECO:0000256" key="2">
    <source>
        <dbReference type="SAM" id="MobiDB-lite"/>
    </source>
</evidence>
<evidence type="ECO:0000313" key="5">
    <source>
        <dbReference type="EMBL" id="OBZ83850.1"/>
    </source>
</evidence>
<dbReference type="STRING" id="101091.A0A1C7N442"/>
<name>A0A1C7N442_9FUNG</name>
<evidence type="ECO:0000259" key="3">
    <source>
        <dbReference type="PROSITE" id="PS50031"/>
    </source>
</evidence>
<proteinExistence type="predicted"/>
<dbReference type="GO" id="GO:0016197">
    <property type="term" value="P:endosomal transport"/>
    <property type="evidence" value="ECO:0007669"/>
    <property type="project" value="TreeGrafter"/>
</dbReference>
<keyword evidence="5" id="KW-0675">Receptor</keyword>
<keyword evidence="1" id="KW-0175">Coiled coil</keyword>
<dbReference type="SUPFAM" id="SSF47473">
    <property type="entry name" value="EF-hand"/>
    <property type="match status" value="3"/>
</dbReference>
<dbReference type="Pfam" id="PF12763">
    <property type="entry name" value="EH"/>
    <property type="match status" value="3"/>
</dbReference>
<dbReference type="SMART" id="SM00054">
    <property type="entry name" value="EFh"/>
    <property type="match status" value="4"/>
</dbReference>
<feature type="coiled-coil region" evidence="1">
    <location>
        <begin position="319"/>
        <end position="381"/>
    </location>
</feature>
<evidence type="ECO:0000313" key="6">
    <source>
        <dbReference type="Proteomes" id="UP000093000"/>
    </source>
</evidence>
<dbReference type="AlphaFoldDB" id="A0A1C7N442"/>
<feature type="domain" description="EH" evidence="3">
    <location>
        <begin position="1"/>
        <end position="76"/>
    </location>
</feature>
<feature type="domain" description="EF-hand" evidence="4">
    <location>
        <begin position="9"/>
        <end position="44"/>
    </location>
</feature>
<evidence type="ECO:0000259" key="4">
    <source>
        <dbReference type="PROSITE" id="PS50222"/>
    </source>
</evidence>
<dbReference type="SMART" id="SM00027">
    <property type="entry name" value="EH"/>
    <property type="match status" value="2"/>
</dbReference>
<feature type="region of interest" description="Disordered" evidence="2">
    <location>
        <begin position="478"/>
        <end position="497"/>
    </location>
</feature>
<dbReference type="EMBL" id="LUGH01000594">
    <property type="protein sequence ID" value="OBZ83850.1"/>
    <property type="molecule type" value="Genomic_DNA"/>
</dbReference>
<evidence type="ECO:0000256" key="1">
    <source>
        <dbReference type="SAM" id="Coils"/>
    </source>
</evidence>
<dbReference type="GO" id="GO:0005509">
    <property type="term" value="F:calcium ion binding"/>
    <property type="evidence" value="ECO:0007669"/>
    <property type="project" value="InterPro"/>
</dbReference>
<dbReference type="InterPro" id="IPR002048">
    <property type="entry name" value="EF_hand_dom"/>
</dbReference>
<feature type="compositionally biased region" description="Polar residues" evidence="2">
    <location>
        <begin position="479"/>
        <end position="489"/>
    </location>
</feature>
<dbReference type="PROSITE" id="PS50222">
    <property type="entry name" value="EF_HAND_2"/>
    <property type="match status" value="3"/>
</dbReference>
<feature type="domain" description="EF-hand" evidence="4">
    <location>
        <begin position="233"/>
        <end position="268"/>
    </location>
</feature>
<reference evidence="5 6" key="1">
    <citation type="submission" date="2016-03" db="EMBL/GenBank/DDBJ databases">
        <title>Choanephora cucurbitarum.</title>
        <authorList>
            <person name="Min B."/>
            <person name="Park H."/>
            <person name="Park J.-H."/>
            <person name="Shin H.-D."/>
            <person name="Choi I.-G."/>
        </authorList>
    </citation>
    <scope>NUCLEOTIDE SEQUENCE [LARGE SCALE GENOMIC DNA]</scope>
    <source>
        <strain evidence="5 6">KUS-F28377</strain>
    </source>
</reference>
<dbReference type="GO" id="GO:0005886">
    <property type="term" value="C:plasma membrane"/>
    <property type="evidence" value="ECO:0007669"/>
    <property type="project" value="TreeGrafter"/>
</dbReference>
<dbReference type="OrthoDB" id="524326at2759"/>
<accession>A0A1C7N442</accession>
<organism evidence="5 6">
    <name type="scientific">Choanephora cucurbitarum</name>
    <dbReference type="NCBI Taxonomy" id="101091"/>
    <lineage>
        <taxon>Eukaryota</taxon>
        <taxon>Fungi</taxon>
        <taxon>Fungi incertae sedis</taxon>
        <taxon>Mucoromycota</taxon>
        <taxon>Mucoromycotina</taxon>
        <taxon>Mucoromycetes</taxon>
        <taxon>Mucorales</taxon>
        <taxon>Mucorineae</taxon>
        <taxon>Choanephoraceae</taxon>
        <taxon>Choanephoroideae</taxon>
        <taxon>Choanephora</taxon>
    </lineage>
</organism>
<dbReference type="PANTHER" id="PTHR11216:SF170">
    <property type="entry name" value="DYNAMIN ASSOCIATED PROTEIN 160, ISOFORM D"/>
    <property type="match status" value="1"/>
</dbReference>
<feature type="domain" description="EH" evidence="3">
    <location>
        <begin position="234"/>
        <end position="332"/>
    </location>
</feature>
<dbReference type="InterPro" id="IPR011992">
    <property type="entry name" value="EF-hand-dom_pair"/>
</dbReference>
<gene>
    <name evidence="5" type="primary">EPS15L1_0</name>
    <name evidence="5" type="ORF">A0J61_08096</name>
</gene>
<feature type="domain" description="EF-hand" evidence="4">
    <location>
        <begin position="108"/>
        <end position="143"/>
    </location>
</feature>
<dbReference type="Gene3D" id="1.10.238.10">
    <property type="entry name" value="EF-hand"/>
    <property type="match status" value="3"/>
</dbReference>
<keyword evidence="6" id="KW-1185">Reference proteome</keyword>